<dbReference type="PANTHER" id="PTHR35936:SF25">
    <property type="entry name" value="ABC TRANSPORTER SUBSTRATE-BINDING PROTEIN"/>
    <property type="match status" value="1"/>
</dbReference>
<evidence type="ECO:0000256" key="3">
    <source>
        <dbReference type="SAM" id="SignalP"/>
    </source>
</evidence>
<dbReference type="eggNOG" id="COG0834">
    <property type="taxonomic scope" value="Bacteria"/>
</dbReference>
<feature type="chain" id="PRO_5004215734" evidence="3">
    <location>
        <begin position="23"/>
        <end position="255"/>
    </location>
</feature>
<dbReference type="AlphaFoldDB" id="Q2SHQ2"/>
<dbReference type="RefSeq" id="WP_011396891.1">
    <property type="nucleotide sequence ID" value="NC_007645.1"/>
</dbReference>
<comment type="similarity">
    <text evidence="1">Belongs to the bacterial solute-binding protein 3 family.</text>
</comment>
<dbReference type="EMBL" id="CP000155">
    <property type="protein sequence ID" value="ABC29822.1"/>
    <property type="molecule type" value="Genomic_DNA"/>
</dbReference>
<feature type="signal peptide" evidence="3">
    <location>
        <begin position="1"/>
        <end position="22"/>
    </location>
</feature>
<accession>Q2SHQ2</accession>
<organism evidence="5 6">
    <name type="scientific">Hahella chejuensis (strain KCTC 2396)</name>
    <dbReference type="NCBI Taxonomy" id="349521"/>
    <lineage>
        <taxon>Bacteria</taxon>
        <taxon>Pseudomonadati</taxon>
        <taxon>Pseudomonadota</taxon>
        <taxon>Gammaproteobacteria</taxon>
        <taxon>Oceanospirillales</taxon>
        <taxon>Hahellaceae</taxon>
        <taxon>Hahella</taxon>
    </lineage>
</organism>
<dbReference type="PANTHER" id="PTHR35936">
    <property type="entry name" value="MEMBRANE-BOUND LYTIC MUREIN TRANSGLYCOSYLASE F"/>
    <property type="match status" value="1"/>
</dbReference>
<evidence type="ECO:0000313" key="6">
    <source>
        <dbReference type="Proteomes" id="UP000000238"/>
    </source>
</evidence>
<dbReference type="InterPro" id="IPR001638">
    <property type="entry name" value="Solute-binding_3/MltF_N"/>
</dbReference>
<feature type="domain" description="Solute-binding protein family 3/N-terminal" evidence="4">
    <location>
        <begin position="30"/>
        <end position="254"/>
    </location>
</feature>
<dbReference type="STRING" id="349521.HCH_03056"/>
<evidence type="ECO:0000313" key="5">
    <source>
        <dbReference type="EMBL" id="ABC29822.1"/>
    </source>
</evidence>
<evidence type="ECO:0000259" key="4">
    <source>
        <dbReference type="SMART" id="SM00062"/>
    </source>
</evidence>
<keyword evidence="2 3" id="KW-0732">Signal</keyword>
<dbReference type="SMART" id="SM00062">
    <property type="entry name" value="PBPb"/>
    <property type="match status" value="1"/>
</dbReference>
<proteinExistence type="inferred from homology"/>
<gene>
    <name evidence="5" type="ordered locus">HCH_03056</name>
</gene>
<reference evidence="5 6" key="1">
    <citation type="journal article" date="2005" name="Nucleic Acids Res.">
        <title>Genomic blueprint of Hahella chejuensis, a marine microbe producing an algicidal agent.</title>
        <authorList>
            <person name="Jeong H."/>
            <person name="Yim J.H."/>
            <person name="Lee C."/>
            <person name="Choi S.-H."/>
            <person name="Park Y.K."/>
            <person name="Yoon S.H."/>
            <person name="Hur C.-G."/>
            <person name="Kang H.-Y."/>
            <person name="Kim D."/>
            <person name="Lee H.H."/>
            <person name="Park K.H."/>
            <person name="Park S.-H."/>
            <person name="Park H.-S."/>
            <person name="Lee H.K."/>
            <person name="Oh T.K."/>
            <person name="Kim J.F."/>
        </authorList>
    </citation>
    <scope>NUCLEOTIDE SEQUENCE [LARGE SCALE GENOMIC DNA]</scope>
    <source>
        <strain evidence="5 6">KCTC 2396</strain>
    </source>
</reference>
<dbReference type="SUPFAM" id="SSF53850">
    <property type="entry name" value="Periplasmic binding protein-like II"/>
    <property type="match status" value="1"/>
</dbReference>
<protein>
    <submittedName>
        <fullName evidence="5">ABC-type amino acid transport/signal transduction systems, periplasmic component/domain</fullName>
    </submittedName>
</protein>
<keyword evidence="6" id="KW-1185">Reference proteome</keyword>
<dbReference type="Proteomes" id="UP000000238">
    <property type="component" value="Chromosome"/>
</dbReference>
<sequence length="255" mass="29291">MIRCVLSCVFGFLLLLAGYGFAADQPFSRQLELITSSSIAPYVIAEENRGLVVDIIREALSERDYEVNFIYTTNRRLFAELRNQRVDGAFNLPPGNYSEGGYYLSDPVVYYQNVVVTLSDHAEGIIKVDDLKDKRLVVFQNAPLYLPPEYARMAAQNPHIEEVVNQQSQVQMLFLERADAIILDKRIFHYYLNQLQSTSPIYQAPYTVHPLFNSAPRYAIFKSAKLRDLFNQRLQTLKDNGRYEAIADNYLKLAE</sequence>
<dbReference type="OrthoDB" id="245568at2"/>
<dbReference type="Pfam" id="PF00497">
    <property type="entry name" value="SBP_bac_3"/>
    <property type="match status" value="1"/>
</dbReference>
<dbReference type="Gene3D" id="3.40.190.10">
    <property type="entry name" value="Periplasmic binding protein-like II"/>
    <property type="match status" value="2"/>
</dbReference>
<evidence type="ECO:0000256" key="1">
    <source>
        <dbReference type="ARBA" id="ARBA00010333"/>
    </source>
</evidence>
<name>Q2SHQ2_HAHCH</name>
<dbReference type="HOGENOM" id="CLU_070548_0_0_6"/>
<evidence type="ECO:0000256" key="2">
    <source>
        <dbReference type="ARBA" id="ARBA00022729"/>
    </source>
</evidence>
<dbReference type="KEGG" id="hch:HCH_03056"/>